<accession>A0ABT1Z030</accession>
<sequence>MRWGKPDKGPERAKTTLSAQSVVTDAAVLRWGTVSTVKAPVQQIARFIAYHLDAGAARMDIFLDVPDADIARQLAHPKVRFHQCDDAFWADKPDKARESHQLRQVSNASLAYQGSDLDWLAHIDVDEFILSDQLLGEHLACVPADMAFARLQPVEMMASDDPARDPWSGPAQFKRTRKAAKQKKAALSEIYPTFGAYVPEGFISYTGGKNIVRTGFPRVRLGIHAMMHAGRKVSNGKVLETVHVGHAHAPDWETFQRHFEFRMTRGSYRKKTNGNMILNDVLKVLLEEEGLDGLRRFYDEMCRATPERLELLRRHDMLVTATLDLDRKVAQVFGQEAASR</sequence>
<dbReference type="Pfam" id="PF13704">
    <property type="entry name" value="Glyco_tranf_2_4"/>
    <property type="match status" value="1"/>
</dbReference>
<keyword evidence="2" id="KW-1185">Reference proteome</keyword>
<comment type="caution">
    <text evidence="1">The sequence shown here is derived from an EMBL/GenBank/DDBJ whole genome shotgun (WGS) entry which is preliminary data.</text>
</comment>
<dbReference type="EMBL" id="JANKJG010000004">
    <property type="protein sequence ID" value="MCR8826483.1"/>
    <property type="molecule type" value="Genomic_DNA"/>
</dbReference>
<name>A0ABT1Z030_9RHOB</name>
<organism evidence="1 2">
    <name type="scientific">Pseudosulfitobacter koreensis</name>
    <dbReference type="NCBI Taxonomy" id="2968472"/>
    <lineage>
        <taxon>Bacteria</taxon>
        <taxon>Pseudomonadati</taxon>
        <taxon>Pseudomonadota</taxon>
        <taxon>Alphaproteobacteria</taxon>
        <taxon>Rhodobacterales</taxon>
        <taxon>Roseobacteraceae</taxon>
        <taxon>Pseudosulfitobacter</taxon>
    </lineage>
</organism>
<protein>
    <submittedName>
        <fullName evidence="1">Glycosyltransferase family 2 protein</fullName>
    </submittedName>
</protein>
<dbReference type="Proteomes" id="UP001165396">
    <property type="component" value="Unassembled WGS sequence"/>
</dbReference>
<proteinExistence type="predicted"/>
<evidence type="ECO:0000313" key="1">
    <source>
        <dbReference type="EMBL" id="MCR8826483.1"/>
    </source>
</evidence>
<reference evidence="1" key="1">
    <citation type="submission" date="2022-07" db="EMBL/GenBank/DDBJ databases">
        <title>Pseudosulfitobacter sp. strain AP-MA-4, whole genome sequence.</title>
        <authorList>
            <person name="Jiang Y."/>
        </authorList>
    </citation>
    <scope>NUCLEOTIDE SEQUENCE</scope>
    <source>
        <strain evidence="1">AP-MA-4</strain>
    </source>
</reference>
<evidence type="ECO:0000313" key="2">
    <source>
        <dbReference type="Proteomes" id="UP001165396"/>
    </source>
</evidence>
<dbReference type="RefSeq" id="WP_258294181.1">
    <property type="nucleotide sequence ID" value="NZ_JANKJG010000004.1"/>
</dbReference>
<gene>
    <name evidence="1" type="ORF">NTA49_08030</name>
</gene>